<evidence type="ECO:0000256" key="5">
    <source>
        <dbReference type="RuleBase" id="RU003915"/>
    </source>
</evidence>
<evidence type="ECO:0000256" key="4">
    <source>
        <dbReference type="PROSITE-ProRule" id="PRU00277"/>
    </source>
</evidence>
<dbReference type="Pfam" id="PF00254">
    <property type="entry name" value="FKBP_C"/>
    <property type="match status" value="1"/>
</dbReference>
<dbReference type="InterPro" id="IPR044609">
    <property type="entry name" value="FKBP2/11"/>
</dbReference>
<dbReference type="InterPro" id="IPR046357">
    <property type="entry name" value="PPIase_dom_sf"/>
</dbReference>
<organism evidence="8 9">
    <name type="scientific">Haloechinothrix aidingensis</name>
    <dbReference type="NCBI Taxonomy" id="2752311"/>
    <lineage>
        <taxon>Bacteria</taxon>
        <taxon>Bacillati</taxon>
        <taxon>Actinomycetota</taxon>
        <taxon>Actinomycetes</taxon>
        <taxon>Pseudonocardiales</taxon>
        <taxon>Pseudonocardiaceae</taxon>
        <taxon>Haloechinothrix</taxon>
    </lineage>
</organism>
<dbReference type="EC" id="5.2.1.8" evidence="5"/>
<keyword evidence="2 4" id="KW-0697">Rotamase</keyword>
<dbReference type="Gene3D" id="3.10.50.40">
    <property type="match status" value="1"/>
</dbReference>
<evidence type="ECO:0000313" key="8">
    <source>
        <dbReference type="EMBL" id="MBA0125941.1"/>
    </source>
</evidence>
<dbReference type="PANTHER" id="PTHR45779:SF7">
    <property type="entry name" value="PEPTIDYLPROLYL ISOMERASE"/>
    <property type="match status" value="1"/>
</dbReference>
<dbReference type="GO" id="GO:0003755">
    <property type="term" value="F:peptidyl-prolyl cis-trans isomerase activity"/>
    <property type="evidence" value="ECO:0007669"/>
    <property type="project" value="UniProtKB-UniRule"/>
</dbReference>
<evidence type="ECO:0000259" key="7">
    <source>
        <dbReference type="PROSITE" id="PS50059"/>
    </source>
</evidence>
<evidence type="ECO:0000256" key="3">
    <source>
        <dbReference type="ARBA" id="ARBA00023235"/>
    </source>
</evidence>
<dbReference type="PROSITE" id="PS51257">
    <property type="entry name" value="PROKAR_LIPOPROTEIN"/>
    <property type="match status" value="1"/>
</dbReference>
<comment type="similarity">
    <text evidence="5">Belongs to the FKBP-type PPIase family.</text>
</comment>
<feature type="region of interest" description="Disordered" evidence="6">
    <location>
        <begin position="19"/>
        <end position="81"/>
    </location>
</feature>
<sequence length="194" mass="20355">MRKPGKIMTAVAAALVIGACNPPGEQPSEEPTGADMTPIEEADGGENADGGQECTADDFTVDGEPGERPEITAPDECTPPDELLMEDLEEGSGEEAREGSSVEVHYHLVSFSEGEVIDTSWDHDKTFTVDNVGASEEVIDGWNEGLLGITEGSRRLLVVPPELGYGEQGSPPDIEPGETLVFVIDAMSVSGPAG</sequence>
<protein>
    <recommendedName>
        <fullName evidence="5">Peptidyl-prolyl cis-trans isomerase</fullName>
        <ecNumber evidence="5">5.2.1.8</ecNumber>
    </recommendedName>
</protein>
<keyword evidence="9" id="KW-1185">Reference proteome</keyword>
<evidence type="ECO:0000256" key="6">
    <source>
        <dbReference type="SAM" id="MobiDB-lite"/>
    </source>
</evidence>
<comment type="catalytic activity">
    <reaction evidence="1 4 5">
        <text>[protein]-peptidylproline (omega=180) = [protein]-peptidylproline (omega=0)</text>
        <dbReference type="Rhea" id="RHEA:16237"/>
        <dbReference type="Rhea" id="RHEA-COMP:10747"/>
        <dbReference type="Rhea" id="RHEA-COMP:10748"/>
        <dbReference type="ChEBI" id="CHEBI:83833"/>
        <dbReference type="ChEBI" id="CHEBI:83834"/>
        <dbReference type="EC" id="5.2.1.8"/>
    </reaction>
</comment>
<evidence type="ECO:0000313" key="9">
    <source>
        <dbReference type="Proteomes" id="UP000582974"/>
    </source>
</evidence>
<proteinExistence type="inferred from homology"/>
<name>A0A838AA69_9PSEU</name>
<dbReference type="PROSITE" id="PS50059">
    <property type="entry name" value="FKBP_PPIASE"/>
    <property type="match status" value="1"/>
</dbReference>
<gene>
    <name evidence="8" type="ORF">H0B56_10345</name>
</gene>
<dbReference type="SUPFAM" id="SSF54534">
    <property type="entry name" value="FKBP-like"/>
    <property type="match status" value="1"/>
</dbReference>
<evidence type="ECO:0000256" key="2">
    <source>
        <dbReference type="ARBA" id="ARBA00023110"/>
    </source>
</evidence>
<reference evidence="8 9" key="1">
    <citation type="submission" date="2020-07" db="EMBL/GenBank/DDBJ databases">
        <title>Genome of Haloechinothrix sp.</title>
        <authorList>
            <person name="Tang S.-K."/>
            <person name="Yang L."/>
            <person name="Zhu W.-Y."/>
        </authorList>
    </citation>
    <scope>NUCLEOTIDE SEQUENCE [LARGE SCALE GENOMIC DNA]</scope>
    <source>
        <strain evidence="8 9">YIM 98757</strain>
    </source>
</reference>
<dbReference type="PANTHER" id="PTHR45779">
    <property type="entry name" value="PEPTIDYLPROLYL ISOMERASE"/>
    <property type="match status" value="1"/>
</dbReference>
<accession>A0A838AA69</accession>
<dbReference type="InterPro" id="IPR001179">
    <property type="entry name" value="PPIase_FKBP_dom"/>
</dbReference>
<comment type="caution">
    <text evidence="8">The sequence shown here is derived from an EMBL/GenBank/DDBJ whole genome shotgun (WGS) entry which is preliminary data.</text>
</comment>
<dbReference type="Proteomes" id="UP000582974">
    <property type="component" value="Unassembled WGS sequence"/>
</dbReference>
<feature type="domain" description="PPIase FKBP-type" evidence="7">
    <location>
        <begin position="99"/>
        <end position="190"/>
    </location>
</feature>
<dbReference type="RefSeq" id="WP_180892757.1">
    <property type="nucleotide sequence ID" value="NZ_JACCKD010000003.1"/>
</dbReference>
<evidence type="ECO:0000256" key="1">
    <source>
        <dbReference type="ARBA" id="ARBA00000971"/>
    </source>
</evidence>
<keyword evidence="3 4" id="KW-0413">Isomerase</keyword>
<dbReference type="EMBL" id="JACCKD010000003">
    <property type="protein sequence ID" value="MBA0125941.1"/>
    <property type="molecule type" value="Genomic_DNA"/>
</dbReference>
<dbReference type="AlphaFoldDB" id="A0A838AA69"/>